<dbReference type="OrthoDB" id="63920at2"/>
<comment type="caution">
    <text evidence="1">The sequence shown here is derived from an EMBL/GenBank/DDBJ whole genome shotgun (WGS) entry which is preliminary data.</text>
</comment>
<gene>
    <name evidence="1" type="ORF">B4O97_01705</name>
</gene>
<proteinExistence type="predicted"/>
<dbReference type="RefSeq" id="WP_083047698.1">
    <property type="nucleotide sequence ID" value="NZ_MWQY01000002.1"/>
</dbReference>
<sequence>MPYQAGQRLSGESASKLGHLDVLNSEFVNQVVEQFEHPDASSITSPDIDWFEVDKFARPLKYIFASDGSLQHLASSGNPKREVSFVKTALMRIDPTKIEQIDPDYPHPNQLRKLMSESAQHHATVFPVKNIRIHGTDWLYGMRKLIYDSFRDPQLDGEPYKTLKWVVYQKWEEGTKSNSPAFECPECYAELPGMKYDTDQIECPECQSVIFLTDIIGLHMEMSEDSASETLASAYMMIHETMMLFTAIRYLWQKNHHVLKETLFLKDGPLTLRGQYSKLVPNLRNFISKAKSIGVTIHLCGQEKTGKFVDFFKGYAHLVEPLEKGAPSRFSPLTHKFIHSEVQRKRDPKYPYGFRTNYGEKVLLKQSPHHLFVLNIPTGQYLDNENKPNRREDLIGVDRIMATIPKILSYRHESALVPIELVNGIASLSNYPSATVLKLFSGLE</sequence>
<protein>
    <recommendedName>
        <fullName evidence="3">NurA domain-containing protein</fullName>
    </recommendedName>
</protein>
<dbReference type="STRING" id="1963862.B4O97_01705"/>
<evidence type="ECO:0000313" key="1">
    <source>
        <dbReference type="EMBL" id="ORC37742.1"/>
    </source>
</evidence>
<name>A0A1Y1S2Z5_9SPIO</name>
<accession>A0A1Y1S2Z5</accession>
<dbReference type="Proteomes" id="UP000192343">
    <property type="component" value="Unassembled WGS sequence"/>
</dbReference>
<evidence type="ECO:0000313" key="2">
    <source>
        <dbReference type="Proteomes" id="UP000192343"/>
    </source>
</evidence>
<dbReference type="EMBL" id="MWQY01000002">
    <property type="protein sequence ID" value="ORC37742.1"/>
    <property type="molecule type" value="Genomic_DNA"/>
</dbReference>
<evidence type="ECO:0008006" key="3">
    <source>
        <dbReference type="Google" id="ProtNLM"/>
    </source>
</evidence>
<keyword evidence="2" id="KW-1185">Reference proteome</keyword>
<organism evidence="1 2">
    <name type="scientific">Marispirochaeta aestuarii</name>
    <dbReference type="NCBI Taxonomy" id="1963862"/>
    <lineage>
        <taxon>Bacteria</taxon>
        <taxon>Pseudomonadati</taxon>
        <taxon>Spirochaetota</taxon>
        <taxon>Spirochaetia</taxon>
        <taxon>Spirochaetales</taxon>
        <taxon>Spirochaetaceae</taxon>
        <taxon>Marispirochaeta</taxon>
    </lineage>
</organism>
<dbReference type="AlphaFoldDB" id="A0A1Y1S2Z5"/>
<reference evidence="1 2" key="1">
    <citation type="submission" date="2017-03" db="EMBL/GenBank/DDBJ databases">
        <title>Draft Genome sequence of Marispirochaeta sp. strain JC444.</title>
        <authorList>
            <person name="Shivani Y."/>
            <person name="Subhash Y."/>
            <person name="Sasikala C."/>
            <person name="Ramana C."/>
        </authorList>
    </citation>
    <scope>NUCLEOTIDE SEQUENCE [LARGE SCALE GENOMIC DNA]</scope>
    <source>
        <strain evidence="1 2">JC444</strain>
    </source>
</reference>